<dbReference type="Pfam" id="PF13181">
    <property type="entry name" value="TPR_8"/>
    <property type="match status" value="1"/>
</dbReference>
<sequence length="859" mass="97709">MASVKIVRARYRTFPTLFELQNVKLAIAEVDCIIAKMEREKEAPATVEEFESDVRSLNFLAYLYLRQLQPDKAKPLVEGALQKEPRNVTALANKCELHLQYFEITEAEAALQTLERESENKESFAIALSEVAYSLSRCGPCSHLSAATKFAEAIEVGQSRCLPDKLVAWHYGMALSYNRSLVLEHILENPSVDVEENFQMAITALAYVVKSDHKFLKAKAYVTLGEITNKYWRDVKRVKRNISDAIVKLPEESLKVFECFERAYELAPDDHWVLGRFGRHLRHIKQHERALEMLNRACDLCPSAFAHHHQGLVYRSMAYEADNNVNAGRGTSHRGHPRSRGYQRRDSEGRGAHGGLTAEADIYDSFSAISLENKDQRPAHSEQSIVSPLFSVPRRGRRMGRHHCSRTPGRLQYYTGTRSDNEQRRGRGNTVALQDYRGWNKLGHDGRSYQRQDQVLSNCNTSSGYPPYRPLPERATFTHVTDPRAKYYMDLAIECIKKGIELSNETAHALLGTLAEIYLSLGKHEEADECFRKSLQEDQYVTHLSRARTLEAWGLATKKRGMLEKSHNYFRMAIEYAAKVKITQRVAFQLFMHQLRDCRDPTHKDLLYQSKFFELVGRHGDALKLLYEAHSMKQDPEVQYSIIKNLAAKKEYQKALTSCVMLQCTDSADVIDDRDLVDISFGAAKQRMADLSLQNSQVLRNIYDRLLRNSCKEHEVFIFHNEDDKSVALAENVQELAKEMAQVECVPLCCVPGGQILVQSIAEVPESYDAIIVMVTPEFVRNDAAKRLCLFLLQGSCVLLCLCAPCVSEDDIPQALKAAHRALLPQGLCCEAFKDINPLQKLDVWRNIFDHLWAAKNAA</sequence>
<reference evidence="3" key="1">
    <citation type="submission" date="2025-08" db="UniProtKB">
        <authorList>
            <consortium name="RefSeq"/>
        </authorList>
    </citation>
    <scope>IDENTIFICATION</scope>
    <source>
        <tissue evidence="3">Sperm</tissue>
    </source>
</reference>
<dbReference type="SUPFAM" id="SSF48452">
    <property type="entry name" value="TPR-like"/>
    <property type="match status" value="1"/>
</dbReference>
<feature type="region of interest" description="Disordered" evidence="1">
    <location>
        <begin position="326"/>
        <end position="355"/>
    </location>
</feature>
<name>A0AAJ7TNM2_PETMA</name>
<dbReference type="PANTHER" id="PTHR16253">
    <property type="entry name" value="TETRATRICOPEPTIDE REPEAT PROTEIN 22"/>
    <property type="match status" value="1"/>
</dbReference>
<feature type="compositionally biased region" description="Basic residues" evidence="1">
    <location>
        <begin position="331"/>
        <end position="342"/>
    </location>
</feature>
<keyword evidence="2" id="KW-1185">Reference proteome</keyword>
<accession>A0AAJ7TNM2</accession>
<dbReference type="AlphaFoldDB" id="A0AAJ7TNM2"/>
<dbReference type="PANTHER" id="PTHR16253:SF0">
    <property type="entry name" value="TETRATRICOPEPTIDE REPEAT PROTEIN 22"/>
    <property type="match status" value="1"/>
</dbReference>
<dbReference type="SMART" id="SM00028">
    <property type="entry name" value="TPR"/>
    <property type="match status" value="4"/>
</dbReference>
<dbReference type="InterPro" id="IPR011990">
    <property type="entry name" value="TPR-like_helical_dom_sf"/>
</dbReference>
<dbReference type="InterPro" id="IPR042342">
    <property type="entry name" value="TTC22"/>
</dbReference>
<dbReference type="Proteomes" id="UP001318040">
    <property type="component" value="Chromosome 34"/>
</dbReference>
<dbReference type="InterPro" id="IPR019734">
    <property type="entry name" value="TPR_rpt"/>
</dbReference>
<proteinExistence type="predicted"/>
<organism evidence="2 3">
    <name type="scientific">Petromyzon marinus</name>
    <name type="common">Sea lamprey</name>
    <dbReference type="NCBI Taxonomy" id="7757"/>
    <lineage>
        <taxon>Eukaryota</taxon>
        <taxon>Metazoa</taxon>
        <taxon>Chordata</taxon>
        <taxon>Craniata</taxon>
        <taxon>Vertebrata</taxon>
        <taxon>Cyclostomata</taxon>
        <taxon>Hyperoartia</taxon>
        <taxon>Petromyzontiformes</taxon>
        <taxon>Petromyzontidae</taxon>
        <taxon>Petromyzon</taxon>
    </lineage>
</organism>
<protein>
    <submittedName>
        <fullName evidence="3">Uncharacterized protein LOC116948597 isoform X1</fullName>
    </submittedName>
</protein>
<gene>
    <name evidence="3" type="primary">LOC116948597</name>
</gene>
<evidence type="ECO:0000313" key="3">
    <source>
        <dbReference type="RefSeq" id="XP_032821308.1"/>
    </source>
</evidence>
<dbReference type="KEGG" id="pmrn:116948597"/>
<dbReference type="RefSeq" id="XP_032821308.1">
    <property type="nucleotide sequence ID" value="XM_032965417.1"/>
</dbReference>
<evidence type="ECO:0000256" key="1">
    <source>
        <dbReference type="SAM" id="MobiDB-lite"/>
    </source>
</evidence>
<evidence type="ECO:0000313" key="2">
    <source>
        <dbReference type="Proteomes" id="UP001318040"/>
    </source>
</evidence>
<dbReference type="Gene3D" id="1.25.40.10">
    <property type="entry name" value="Tetratricopeptide repeat domain"/>
    <property type="match status" value="3"/>
</dbReference>